<comment type="caution">
    <text evidence="1">The sequence shown here is derived from an EMBL/GenBank/DDBJ whole genome shotgun (WGS) entry which is preliminary data.</text>
</comment>
<keyword evidence="2" id="KW-1185">Reference proteome</keyword>
<protein>
    <submittedName>
        <fullName evidence="1">Uncharacterized protein</fullName>
    </submittedName>
</protein>
<proteinExistence type="predicted"/>
<gene>
    <name evidence="1" type="ORF">K1T71_001534</name>
</gene>
<evidence type="ECO:0000313" key="1">
    <source>
        <dbReference type="EMBL" id="KAJ0183558.1"/>
    </source>
</evidence>
<organism evidence="1 2">
    <name type="scientific">Dendrolimus kikuchii</name>
    <dbReference type="NCBI Taxonomy" id="765133"/>
    <lineage>
        <taxon>Eukaryota</taxon>
        <taxon>Metazoa</taxon>
        <taxon>Ecdysozoa</taxon>
        <taxon>Arthropoda</taxon>
        <taxon>Hexapoda</taxon>
        <taxon>Insecta</taxon>
        <taxon>Pterygota</taxon>
        <taxon>Neoptera</taxon>
        <taxon>Endopterygota</taxon>
        <taxon>Lepidoptera</taxon>
        <taxon>Glossata</taxon>
        <taxon>Ditrysia</taxon>
        <taxon>Bombycoidea</taxon>
        <taxon>Lasiocampidae</taxon>
        <taxon>Dendrolimus</taxon>
    </lineage>
</organism>
<accession>A0ACC1DHW7</accession>
<dbReference type="Proteomes" id="UP000824533">
    <property type="component" value="Linkage Group LG02"/>
</dbReference>
<reference evidence="1 2" key="1">
    <citation type="journal article" date="2021" name="Front. Genet.">
        <title>Chromosome-Level Genome Assembly Reveals Significant Gene Expansion in the Toll and IMD Signaling Pathways of Dendrolimus kikuchii.</title>
        <authorList>
            <person name="Zhou J."/>
            <person name="Wu P."/>
            <person name="Xiong Z."/>
            <person name="Liu N."/>
            <person name="Zhao N."/>
            <person name="Ji M."/>
            <person name="Qiu Y."/>
            <person name="Yang B."/>
        </authorList>
    </citation>
    <scope>NUCLEOTIDE SEQUENCE [LARGE SCALE GENOMIC DNA]</scope>
    <source>
        <strain evidence="1">Ann1</strain>
    </source>
</reference>
<evidence type="ECO:0000313" key="2">
    <source>
        <dbReference type="Proteomes" id="UP000824533"/>
    </source>
</evidence>
<name>A0ACC1DHW7_9NEOP</name>
<dbReference type="EMBL" id="CM034388">
    <property type="protein sequence ID" value="KAJ0183558.1"/>
    <property type="molecule type" value="Genomic_DNA"/>
</dbReference>
<sequence>MDNKTPNEDKSDEFPKIKVDLDNILIEEIGQFGKYQIKILVYTLAAVLFSGFHAEYVFTTARINTRCFIPECEIDPSTSEYAPSWILNAVPGSGDSFDSCQRFASSNYSAGWDDACPANLFDRNTLIDCDAHVYEHQHTVVYDFDLACDEWRRSLIGFVRTFGTLVALPITGYISDRWGRKTALTFNAVNTAWLGVIRYWANTYLLFTLSEVIEAIFGAGVFSCTYILVLELVGPKYRVIAGAILSSTFALGQMCMGFIAWGVPDWRHLTLALYIPQFITIAYWWILSESVRWYMTKGRYEESEALLKQVAAVNGKQLSAKSLEALRRTAEEEKKRKAVEKLNKKHEPLLIVQVFRNKRILIRCLISPIWWITMTFVYYGLSINAVNMSGNSYLNYVAVAAAEIPGFWLSVFLMERVGRKPVLMGGFWMCGICQIAYIFIPNDIYGLSLTVYLIGKSSISVVVTALYVYTTELYPTKYRHNLFAFSSMVGRIGSITAPLTPAIGDSTFDDLPFVLFATFALLSGMLMFFTPETLGTKLPDTMAEASDLGYKKNEVK</sequence>